<dbReference type="Gene3D" id="3.20.20.60">
    <property type="entry name" value="Phosphoenolpyruvate-binding domains"/>
    <property type="match status" value="1"/>
</dbReference>
<evidence type="ECO:0000313" key="3">
    <source>
        <dbReference type="Proteomes" id="UP001392437"/>
    </source>
</evidence>
<dbReference type="CDD" id="cd00377">
    <property type="entry name" value="ICL_PEPM"/>
    <property type="match status" value="1"/>
</dbReference>
<gene>
    <name evidence="2" type="ORF">PG999_008387</name>
</gene>
<dbReference type="PANTHER" id="PTHR42905">
    <property type="entry name" value="PHOSPHOENOLPYRUVATE CARBOXYLASE"/>
    <property type="match status" value="1"/>
</dbReference>
<dbReference type="Pfam" id="PF13714">
    <property type="entry name" value="PEP_mutase"/>
    <property type="match status" value="1"/>
</dbReference>
<dbReference type="InterPro" id="IPR039556">
    <property type="entry name" value="ICL/PEPM"/>
</dbReference>
<dbReference type="GO" id="GO:0006629">
    <property type="term" value="P:lipid metabolic process"/>
    <property type="evidence" value="ECO:0007669"/>
    <property type="project" value="InterPro"/>
</dbReference>
<dbReference type="PROSITE" id="PS51704">
    <property type="entry name" value="GP_PDE"/>
    <property type="match status" value="1"/>
</dbReference>
<accession>A0AAW0QKD2</accession>
<dbReference type="SUPFAM" id="SSF51621">
    <property type="entry name" value="Phosphoenolpyruvate/pyruvate domain"/>
    <property type="match status" value="1"/>
</dbReference>
<evidence type="ECO:0000313" key="2">
    <source>
        <dbReference type="EMBL" id="KAK8105028.1"/>
    </source>
</evidence>
<dbReference type="InterPro" id="IPR030395">
    <property type="entry name" value="GP_PDE_dom"/>
</dbReference>
<keyword evidence="3" id="KW-1185">Reference proteome</keyword>
<protein>
    <submittedName>
        <fullName evidence="2">Phosphoenolpyruvate phosphomutase-domain-containing protein</fullName>
    </submittedName>
</protein>
<sequence>MAASTNKAAQALKSLVQRKGRPLILTNVYDRLSAQAVAELPQTEALATASHAIANAAGLPDEGLDFETNIAAVRDIAAVAKQHGKPLTVDMQDGYGAKLERNVGRLIELGVAGVNIEDTELATGKLYPAVDAALRIRRALDAAADLGVPGFVVNARCDGLLLGGGLGEVLDRGKRYLEAGATTIFVIGGSERGGVSRGEVEELVRAFDGRLNVILKRSADGLSTKDLAEMGVARISVGPTLQAVAMAALKKEAAAILDTN</sequence>
<name>A0AAW0QKD2_9PEZI</name>
<dbReference type="Proteomes" id="UP001392437">
    <property type="component" value="Unassembled WGS sequence"/>
</dbReference>
<dbReference type="AlphaFoldDB" id="A0AAW0QKD2"/>
<organism evidence="2 3">
    <name type="scientific">Apiospora kogelbergensis</name>
    <dbReference type="NCBI Taxonomy" id="1337665"/>
    <lineage>
        <taxon>Eukaryota</taxon>
        <taxon>Fungi</taxon>
        <taxon>Dikarya</taxon>
        <taxon>Ascomycota</taxon>
        <taxon>Pezizomycotina</taxon>
        <taxon>Sordariomycetes</taxon>
        <taxon>Xylariomycetidae</taxon>
        <taxon>Amphisphaeriales</taxon>
        <taxon>Apiosporaceae</taxon>
        <taxon>Apiospora</taxon>
    </lineage>
</organism>
<proteinExistence type="predicted"/>
<dbReference type="PANTHER" id="PTHR42905:SF16">
    <property type="entry name" value="CARBOXYPHOSPHONOENOLPYRUVATE PHOSPHONOMUTASE-LIKE PROTEIN (AFU_ORTHOLOGUE AFUA_5G07230)"/>
    <property type="match status" value="1"/>
</dbReference>
<reference evidence="2 3" key="1">
    <citation type="submission" date="2023-01" db="EMBL/GenBank/DDBJ databases">
        <title>Analysis of 21 Apiospora genomes using comparative genomics revels a genus with tremendous synthesis potential of carbohydrate active enzymes and secondary metabolites.</title>
        <authorList>
            <person name="Sorensen T."/>
        </authorList>
    </citation>
    <scope>NUCLEOTIDE SEQUENCE [LARGE SCALE GENOMIC DNA]</scope>
    <source>
        <strain evidence="2 3">CBS 117206</strain>
    </source>
</reference>
<comment type="caution">
    <text evidence="2">The sequence shown here is derived from an EMBL/GenBank/DDBJ whole genome shotgun (WGS) entry which is preliminary data.</text>
</comment>
<evidence type="ECO:0000259" key="1">
    <source>
        <dbReference type="PROSITE" id="PS51704"/>
    </source>
</evidence>
<dbReference type="GO" id="GO:0008081">
    <property type="term" value="F:phosphoric diester hydrolase activity"/>
    <property type="evidence" value="ECO:0007669"/>
    <property type="project" value="InterPro"/>
</dbReference>
<dbReference type="InterPro" id="IPR040442">
    <property type="entry name" value="Pyrv_kinase-like_dom_sf"/>
</dbReference>
<dbReference type="InterPro" id="IPR015813">
    <property type="entry name" value="Pyrv/PenolPyrv_kinase-like_dom"/>
</dbReference>
<feature type="domain" description="GP-PDE" evidence="1">
    <location>
        <begin position="1"/>
        <end position="127"/>
    </location>
</feature>
<dbReference type="EMBL" id="JAQQWP010000008">
    <property type="protein sequence ID" value="KAK8105028.1"/>
    <property type="molecule type" value="Genomic_DNA"/>
</dbReference>